<dbReference type="InterPro" id="IPR029068">
    <property type="entry name" value="Glyas_Bleomycin-R_OHBP_Dase"/>
</dbReference>
<feature type="domain" description="PhnB-like" evidence="1">
    <location>
        <begin position="3"/>
        <end position="140"/>
    </location>
</feature>
<dbReference type="Gene3D" id="3.10.180.10">
    <property type="entry name" value="2,3-Dihydroxybiphenyl 1,2-Dioxygenase, domain 1"/>
    <property type="match status" value="1"/>
</dbReference>
<dbReference type="OrthoDB" id="9795306at2"/>
<dbReference type="CDD" id="cd06588">
    <property type="entry name" value="PhnB_like"/>
    <property type="match status" value="1"/>
</dbReference>
<organism evidence="2 3">
    <name type="scientific">Rhizosphaericola mali</name>
    <dbReference type="NCBI Taxonomy" id="2545455"/>
    <lineage>
        <taxon>Bacteria</taxon>
        <taxon>Pseudomonadati</taxon>
        <taxon>Bacteroidota</taxon>
        <taxon>Chitinophagia</taxon>
        <taxon>Chitinophagales</taxon>
        <taxon>Chitinophagaceae</taxon>
        <taxon>Rhizosphaericola</taxon>
    </lineage>
</organism>
<sequence>MAKINVYLNFKGNCEEAFNFYKAAFEKEFTFIGRFKDMPPSEDMPPMAPEIAEKIMHVSMSINDGNQLFGSDVIDGFCGDYQYNPGNNISISIDASSKEEADKLFTQLSEGGMVTMPIADTFWGAYFGALIDQFGIGWMVNFDYQK</sequence>
<protein>
    <submittedName>
        <fullName evidence="2">VOC family protein</fullName>
    </submittedName>
</protein>
<name>A0A5P2G5J3_9BACT</name>
<dbReference type="SUPFAM" id="SSF54593">
    <property type="entry name" value="Glyoxalase/Bleomycin resistance protein/Dihydroxybiphenyl dioxygenase"/>
    <property type="match status" value="1"/>
</dbReference>
<gene>
    <name evidence="2" type="ORF">E0W69_012340</name>
</gene>
<dbReference type="RefSeq" id="WP_131330364.1">
    <property type="nucleotide sequence ID" value="NZ_CP044016.1"/>
</dbReference>
<evidence type="ECO:0000259" key="1">
    <source>
        <dbReference type="Pfam" id="PF06983"/>
    </source>
</evidence>
<dbReference type="PANTHER" id="PTHR33990:SF1">
    <property type="entry name" value="PROTEIN YJDN"/>
    <property type="match status" value="1"/>
</dbReference>
<dbReference type="AlphaFoldDB" id="A0A5P2G5J3"/>
<proteinExistence type="predicted"/>
<keyword evidence="3" id="KW-1185">Reference proteome</keyword>
<dbReference type="EMBL" id="CP044016">
    <property type="protein sequence ID" value="QES89419.1"/>
    <property type="molecule type" value="Genomic_DNA"/>
</dbReference>
<evidence type="ECO:0000313" key="2">
    <source>
        <dbReference type="EMBL" id="QES89419.1"/>
    </source>
</evidence>
<dbReference type="Proteomes" id="UP000292424">
    <property type="component" value="Chromosome"/>
</dbReference>
<reference evidence="2 3" key="1">
    <citation type="submission" date="2019-09" db="EMBL/GenBank/DDBJ databases">
        <title>Complete genome sequence of Arachidicoccus sp. B3-10 isolated from apple orchard soil.</title>
        <authorList>
            <person name="Kim H.S."/>
            <person name="Han K.-I."/>
            <person name="Suh M.K."/>
            <person name="Lee K.C."/>
            <person name="Eom M.K."/>
            <person name="Kim J.-S."/>
            <person name="Kang S.W."/>
            <person name="Sin Y."/>
            <person name="Lee J.-S."/>
        </authorList>
    </citation>
    <scope>NUCLEOTIDE SEQUENCE [LARGE SCALE GENOMIC DNA]</scope>
    <source>
        <strain evidence="2 3">B3-10</strain>
    </source>
</reference>
<dbReference type="KEGG" id="arac:E0W69_012340"/>
<dbReference type="PANTHER" id="PTHR33990">
    <property type="entry name" value="PROTEIN YJDN-RELATED"/>
    <property type="match status" value="1"/>
</dbReference>
<evidence type="ECO:0000313" key="3">
    <source>
        <dbReference type="Proteomes" id="UP000292424"/>
    </source>
</evidence>
<accession>A0A5P2G5J3</accession>
<dbReference type="InterPro" id="IPR028973">
    <property type="entry name" value="PhnB-like"/>
</dbReference>
<dbReference type="Pfam" id="PF06983">
    <property type="entry name" value="3-dmu-9_3-mt"/>
    <property type="match status" value="1"/>
</dbReference>